<feature type="domain" description="Tail sheath protein C-terminal" evidence="3">
    <location>
        <begin position="421"/>
        <end position="523"/>
    </location>
</feature>
<sequence length="531" mass="57142">MPVQPSYPGVYIEEIPSDVHTITGAATSITAFIGRALRGDLNSAITITSFSDFQTLFGGVWADSMMSYAVKDFYLNGGSKAVIVRIAKNATKSNIKVLVDGGAPGAFFTLEAASEGSWGDNLKISINYKTKDPTDSSLFNLLVAEAVDGGSTEKFLNVSVNSNDPRYLPRVLNQSSMLVRVKGTMSTFRPKSTLVAVLTSPPSSPPDMVDNPISVSVKGSDGVDVGASEYQGEEKSKTGIYALENEDFNILCIPPPSRDADTDPDVYSDALALCVASRAMLLVDAPTTWGDVQAPVLAVNNAINGLGDLDLTGPATRNAALFFPRVLQSDPMRDGQIETFAPCGMIAGIMARTDTARGVWKSPAGIDATLNGIRGLQINLSDDQNGQLNPLGINCLRSFPVVGQVVWGTRTLRGADELADEYKYIAVRRTALFIEESLYRGTKWVVFEPNDEPLWAQIRLNIGAFMQNLFRQGAFQGKTPKEAYLVKCDSETTSQNDINSGIVNILVGFAPLKPAEFVILKIQQLAGQIDS</sequence>
<dbReference type="Pfam" id="PF17482">
    <property type="entry name" value="Phage_sheath_1C"/>
    <property type="match status" value="1"/>
</dbReference>
<dbReference type="EMBL" id="WWEO01000045">
    <property type="protein sequence ID" value="NCD71679.1"/>
    <property type="molecule type" value="Genomic_DNA"/>
</dbReference>
<comment type="caution">
    <text evidence="4">The sequence shown here is derived from an EMBL/GenBank/DDBJ whole genome shotgun (WGS) entry which is preliminary data.</text>
</comment>
<dbReference type="PANTHER" id="PTHR35861">
    <property type="match status" value="1"/>
</dbReference>
<dbReference type="PANTHER" id="PTHR35861:SF1">
    <property type="entry name" value="PHAGE TAIL SHEATH PROTEIN"/>
    <property type="match status" value="1"/>
</dbReference>
<dbReference type="InterPro" id="IPR052042">
    <property type="entry name" value="Tail_sheath_structural"/>
</dbReference>
<dbReference type="Gene3D" id="3.40.50.11780">
    <property type="match status" value="2"/>
</dbReference>
<reference evidence="4" key="1">
    <citation type="submission" date="2020-01" db="EMBL/GenBank/DDBJ databases">
        <authorList>
            <person name="Seo Y.L."/>
        </authorList>
    </citation>
    <scope>NUCLEOTIDE SEQUENCE</scope>
    <source>
        <strain evidence="4">R11</strain>
    </source>
</reference>
<evidence type="ECO:0000259" key="2">
    <source>
        <dbReference type="Pfam" id="PF04984"/>
    </source>
</evidence>
<evidence type="ECO:0000256" key="1">
    <source>
        <dbReference type="ARBA" id="ARBA00008005"/>
    </source>
</evidence>
<evidence type="ECO:0000313" key="4">
    <source>
        <dbReference type="EMBL" id="NCD71679.1"/>
    </source>
</evidence>
<dbReference type="InterPro" id="IPR020287">
    <property type="entry name" value="Tail_sheath_C"/>
</dbReference>
<dbReference type="RefSeq" id="WP_166587663.1">
    <property type="nucleotide sequence ID" value="NZ_WWEO01000045.1"/>
</dbReference>
<dbReference type="InterPro" id="IPR035089">
    <property type="entry name" value="Phage_sheath_subtilisin"/>
</dbReference>
<evidence type="ECO:0000313" key="5">
    <source>
        <dbReference type="Proteomes" id="UP000638732"/>
    </source>
</evidence>
<evidence type="ECO:0000259" key="3">
    <source>
        <dbReference type="Pfam" id="PF17482"/>
    </source>
</evidence>
<proteinExistence type="inferred from homology"/>
<reference evidence="4" key="2">
    <citation type="submission" date="2020-10" db="EMBL/GenBank/DDBJ databases">
        <title>Mucilaginibacter sp. nov., isolated from soil.</title>
        <authorList>
            <person name="Jeon C.O."/>
        </authorList>
    </citation>
    <scope>NUCLEOTIDE SEQUENCE</scope>
    <source>
        <strain evidence="4">R11</strain>
    </source>
</reference>
<dbReference type="Pfam" id="PF04984">
    <property type="entry name" value="Phage_sheath_1"/>
    <property type="match status" value="1"/>
</dbReference>
<dbReference type="AlphaFoldDB" id="A0A966DWT6"/>
<dbReference type="Proteomes" id="UP000638732">
    <property type="component" value="Unassembled WGS sequence"/>
</dbReference>
<gene>
    <name evidence="4" type="ORF">GSY63_20100</name>
</gene>
<organism evidence="4 5">
    <name type="scientific">Mucilaginibacter agri</name>
    <dbReference type="NCBI Taxonomy" id="2695265"/>
    <lineage>
        <taxon>Bacteria</taxon>
        <taxon>Pseudomonadati</taxon>
        <taxon>Bacteroidota</taxon>
        <taxon>Sphingobacteriia</taxon>
        <taxon>Sphingobacteriales</taxon>
        <taxon>Sphingobacteriaceae</taxon>
        <taxon>Mucilaginibacter</taxon>
    </lineage>
</organism>
<name>A0A966DWT6_9SPHI</name>
<keyword evidence="5" id="KW-1185">Reference proteome</keyword>
<accession>A0A966DWT6</accession>
<feature type="domain" description="Tail sheath protein subtilisin-like" evidence="2">
    <location>
        <begin position="235"/>
        <end position="412"/>
    </location>
</feature>
<comment type="similarity">
    <text evidence="1">Belongs to the myoviridae tail sheath protein family.</text>
</comment>
<protein>
    <submittedName>
        <fullName evidence="4">Phage tail sheath family protein</fullName>
    </submittedName>
</protein>